<evidence type="ECO:0000256" key="4">
    <source>
        <dbReference type="ARBA" id="ARBA00012417"/>
    </source>
</evidence>
<evidence type="ECO:0000256" key="17">
    <source>
        <dbReference type="SAM" id="MobiDB-lite"/>
    </source>
</evidence>
<dbReference type="InterPro" id="IPR036420">
    <property type="entry name" value="BRCT_dom_sf"/>
</dbReference>
<dbReference type="AlphaFoldDB" id="A0AA38X6P7"/>
<dbReference type="InterPro" id="IPR028207">
    <property type="entry name" value="DNA_pol_B_palm_palm"/>
</dbReference>
<dbReference type="EMBL" id="JAPDRK010000011">
    <property type="protein sequence ID" value="KAJ9607850.1"/>
    <property type="molecule type" value="Genomic_DNA"/>
</dbReference>
<feature type="compositionally biased region" description="Polar residues" evidence="17">
    <location>
        <begin position="308"/>
        <end position="321"/>
    </location>
</feature>
<dbReference type="GO" id="GO:0005634">
    <property type="term" value="C:nucleus"/>
    <property type="evidence" value="ECO:0007669"/>
    <property type="project" value="UniProtKB-SubCell"/>
</dbReference>
<dbReference type="SUPFAM" id="SSF81301">
    <property type="entry name" value="Nucleotidyltransferase"/>
    <property type="match status" value="1"/>
</dbReference>
<dbReference type="SUPFAM" id="SSF47802">
    <property type="entry name" value="DNA polymerase beta, N-terminal domain-like"/>
    <property type="match status" value="1"/>
</dbReference>
<evidence type="ECO:0000256" key="9">
    <source>
        <dbReference type="ARBA" id="ARBA00022705"/>
    </source>
</evidence>
<dbReference type="SUPFAM" id="SSF81585">
    <property type="entry name" value="PsbU/PolX domain-like"/>
    <property type="match status" value="1"/>
</dbReference>
<keyword evidence="15" id="KW-0539">Nucleus</keyword>
<evidence type="ECO:0000256" key="13">
    <source>
        <dbReference type="ARBA" id="ARBA00023204"/>
    </source>
</evidence>
<dbReference type="InterPro" id="IPR027421">
    <property type="entry name" value="DNA_pol_lamdba_lyase_dom_sf"/>
</dbReference>
<keyword evidence="20" id="KW-1185">Reference proteome</keyword>
<dbReference type="Gene3D" id="3.30.210.10">
    <property type="entry name" value="DNA polymerase, thumb domain"/>
    <property type="match status" value="1"/>
</dbReference>
<keyword evidence="10" id="KW-0479">Metal-binding</keyword>
<dbReference type="Pfam" id="PF14791">
    <property type="entry name" value="DNA_pol_B_thumb"/>
    <property type="match status" value="1"/>
</dbReference>
<keyword evidence="13" id="KW-0234">DNA repair</keyword>
<protein>
    <recommendedName>
        <fullName evidence="5">DNA polymerase lambda</fullName>
        <ecNumber evidence="4">2.7.7.7</ecNumber>
    </recommendedName>
</protein>
<dbReference type="GO" id="GO:0003887">
    <property type="term" value="F:DNA-directed DNA polymerase activity"/>
    <property type="evidence" value="ECO:0007669"/>
    <property type="project" value="UniProtKB-KW"/>
</dbReference>
<keyword evidence="14" id="KW-0456">Lyase</keyword>
<dbReference type="InterPro" id="IPR018944">
    <property type="entry name" value="DNA_pol_lambd_fingers_domain"/>
</dbReference>
<dbReference type="GO" id="GO:0046872">
    <property type="term" value="F:metal ion binding"/>
    <property type="evidence" value="ECO:0007669"/>
    <property type="project" value="UniProtKB-KW"/>
</dbReference>
<accession>A0AA38X6P7</accession>
<dbReference type="InterPro" id="IPR029398">
    <property type="entry name" value="PolB_thumb"/>
</dbReference>
<keyword evidence="9" id="KW-0235">DNA replication</keyword>
<dbReference type="SUPFAM" id="SSF52113">
    <property type="entry name" value="BRCT domain"/>
    <property type="match status" value="1"/>
</dbReference>
<dbReference type="PANTHER" id="PTHR11276:SF28">
    <property type="entry name" value="DNA POLYMERASE LAMBDA"/>
    <property type="match status" value="1"/>
</dbReference>
<feature type="region of interest" description="Disordered" evidence="17">
    <location>
        <begin position="341"/>
        <end position="374"/>
    </location>
</feature>
<comment type="subcellular location">
    <subcellularLocation>
        <location evidence="2">Nucleus</location>
    </subcellularLocation>
</comment>
<proteinExistence type="inferred from homology"/>
<evidence type="ECO:0000256" key="6">
    <source>
        <dbReference type="ARBA" id="ARBA00022634"/>
    </source>
</evidence>
<feature type="region of interest" description="Disordered" evidence="17">
    <location>
        <begin position="1"/>
        <end position="126"/>
    </location>
</feature>
<dbReference type="CDD" id="cd00141">
    <property type="entry name" value="NT_POLXc"/>
    <property type="match status" value="1"/>
</dbReference>
<sequence length="733" mass="82130">MLSEEERKEKEDFFTELDRLEDLDSNDEEVASMSAPESSPKRPSSKMKGLAAEGMVDLERGESRKRKPSRDVPQSKQRASQPPRLPRASTLPEQESELQPPVKPRLARATTLPEQSPTKTKPTKLKRTFTDLSNLEARLKGTELPKLRPLRKGKNWKPLADIPPGRQIFRGLVFFFVPNNDDDSGARMRIHQAIKYGAKWAHVFSEEVTHILVTRDELDVKMVAKSFADNKIPEEPFLLRYQWLWESWEAGYCKPEADRFRVPGAEIVKHSTRAPAIPPATTTSGHTVGAGDDPNSIQARNDSKENNQSEMTATKPENSAQLGEDALDLAIRDVQTGAAEGMDLGTPEASESEDDSEDRSVGSAEAADVKTVEKGPTKKGGYLCMESHDGKSPVSSKMFRTSKVLNPNADTIEKLQKMANSYQTSDQFRAKAFRQAIGALRHQDQLIRTYQDARKIGIGDHIATQVAEIVSTGRYKRLEYAQNNPRTQIVKLFTGVYGVGEATADRWIAQGFRSLDDLRQKADLTPNQQIGLEHYDDFQQRIPRDEVGQHAALVEKALKDTDTKLQLIIGGSYRRGSKNSGDIDCIIFMEGADIVHLRTLMIDTVIPKLMAEGFLKVALASGHSSSDDSSKWHGASALPESNVWRRIDFLFVPWEELGAALIYFTGNDLFNRSIRFLAGKKGLRLNQHGLYKDVMRGPQRQRITVGTLVESQDEKRIFEILGVPYRPPQERNV</sequence>
<dbReference type="Gene3D" id="1.10.150.20">
    <property type="entry name" value="5' to 3' exonuclease, C-terminal subdomain"/>
    <property type="match status" value="1"/>
</dbReference>
<dbReference type="Gene3D" id="1.10.150.110">
    <property type="entry name" value="DNA polymerase beta, N-terminal domain-like"/>
    <property type="match status" value="1"/>
</dbReference>
<dbReference type="FunFam" id="1.10.150.20:FF:000010">
    <property type="entry name" value="DNA polymerase lambda"/>
    <property type="match status" value="1"/>
</dbReference>
<dbReference type="InterPro" id="IPR002008">
    <property type="entry name" value="DNA_pol_X_beta-like"/>
</dbReference>
<dbReference type="InterPro" id="IPR022312">
    <property type="entry name" value="DNA_pol_X"/>
</dbReference>
<evidence type="ECO:0000256" key="10">
    <source>
        <dbReference type="ARBA" id="ARBA00022723"/>
    </source>
</evidence>
<comment type="catalytic activity">
    <reaction evidence="16">
        <text>DNA(n) + a 2'-deoxyribonucleoside 5'-triphosphate = DNA(n+1) + diphosphate</text>
        <dbReference type="Rhea" id="RHEA:22508"/>
        <dbReference type="Rhea" id="RHEA-COMP:17339"/>
        <dbReference type="Rhea" id="RHEA-COMP:17340"/>
        <dbReference type="ChEBI" id="CHEBI:33019"/>
        <dbReference type="ChEBI" id="CHEBI:61560"/>
        <dbReference type="ChEBI" id="CHEBI:173112"/>
        <dbReference type="EC" id="2.7.7.7"/>
    </reaction>
</comment>
<dbReference type="FunFam" id="3.30.210.10:FF:000001">
    <property type="entry name" value="DNA polymerase lambda"/>
    <property type="match status" value="1"/>
</dbReference>
<comment type="caution">
    <text evidence="19">The sequence shown here is derived from an EMBL/GenBank/DDBJ whole genome shotgun (WGS) entry which is preliminary data.</text>
</comment>
<feature type="region of interest" description="Disordered" evidence="17">
    <location>
        <begin position="271"/>
        <end position="321"/>
    </location>
</feature>
<dbReference type="Gene3D" id="3.30.460.10">
    <property type="entry name" value="Beta Polymerase, domain 2"/>
    <property type="match status" value="1"/>
</dbReference>
<dbReference type="Pfam" id="PF10391">
    <property type="entry name" value="DNA_pol_lambd_f"/>
    <property type="match status" value="1"/>
</dbReference>
<evidence type="ECO:0000256" key="14">
    <source>
        <dbReference type="ARBA" id="ARBA00023239"/>
    </source>
</evidence>
<dbReference type="GO" id="GO:0016829">
    <property type="term" value="F:lyase activity"/>
    <property type="evidence" value="ECO:0007669"/>
    <property type="project" value="UniProtKB-KW"/>
</dbReference>
<dbReference type="Proteomes" id="UP001172673">
    <property type="component" value="Unassembled WGS sequence"/>
</dbReference>
<dbReference type="PANTHER" id="PTHR11276">
    <property type="entry name" value="DNA POLYMERASE TYPE-X FAMILY MEMBER"/>
    <property type="match status" value="1"/>
</dbReference>
<dbReference type="InterPro" id="IPR002054">
    <property type="entry name" value="DNA-dir_DNA_pol_X"/>
</dbReference>
<evidence type="ECO:0000256" key="7">
    <source>
        <dbReference type="ARBA" id="ARBA00022679"/>
    </source>
</evidence>
<keyword evidence="12" id="KW-0239">DNA-directed DNA polymerase</keyword>
<comment type="cofactor">
    <cofactor evidence="1">
        <name>Mn(2+)</name>
        <dbReference type="ChEBI" id="CHEBI:29035"/>
    </cofactor>
</comment>
<evidence type="ECO:0000256" key="2">
    <source>
        <dbReference type="ARBA" id="ARBA00004123"/>
    </source>
</evidence>
<feature type="domain" description="BRCT" evidence="18">
    <location>
        <begin position="164"/>
        <end position="247"/>
    </location>
</feature>
<dbReference type="InterPro" id="IPR010996">
    <property type="entry name" value="HHH_MUS81"/>
</dbReference>
<evidence type="ECO:0000313" key="19">
    <source>
        <dbReference type="EMBL" id="KAJ9607850.1"/>
    </source>
</evidence>
<keyword evidence="11" id="KW-0227">DNA damage</keyword>
<dbReference type="EC" id="2.7.7.7" evidence="4"/>
<dbReference type="SMART" id="SM00483">
    <property type="entry name" value="POLXc"/>
    <property type="match status" value="1"/>
</dbReference>
<evidence type="ECO:0000256" key="12">
    <source>
        <dbReference type="ARBA" id="ARBA00022932"/>
    </source>
</evidence>
<dbReference type="CDD" id="cd00027">
    <property type="entry name" value="BRCT"/>
    <property type="match status" value="1"/>
</dbReference>
<dbReference type="PROSITE" id="PS50172">
    <property type="entry name" value="BRCT"/>
    <property type="match status" value="1"/>
</dbReference>
<name>A0AA38X6P7_9EURO</name>
<dbReference type="InterPro" id="IPR037160">
    <property type="entry name" value="DNA_Pol_thumb_sf"/>
</dbReference>
<evidence type="ECO:0000256" key="5">
    <source>
        <dbReference type="ARBA" id="ARBA00016513"/>
    </source>
</evidence>
<keyword evidence="8" id="KW-0548">Nucleotidyltransferase</keyword>
<evidence type="ECO:0000256" key="11">
    <source>
        <dbReference type="ARBA" id="ARBA00022763"/>
    </source>
</evidence>
<keyword evidence="6" id="KW-0237">DNA synthesis</keyword>
<comment type="similarity">
    <text evidence="3">Belongs to the DNA polymerase type-X family.</text>
</comment>
<gene>
    <name evidence="19" type="ORF">H2200_007929</name>
</gene>
<dbReference type="GO" id="GO:0006303">
    <property type="term" value="P:double-strand break repair via nonhomologous end joining"/>
    <property type="evidence" value="ECO:0007669"/>
    <property type="project" value="TreeGrafter"/>
</dbReference>
<evidence type="ECO:0000256" key="3">
    <source>
        <dbReference type="ARBA" id="ARBA00008323"/>
    </source>
</evidence>
<evidence type="ECO:0000256" key="8">
    <source>
        <dbReference type="ARBA" id="ARBA00022695"/>
    </source>
</evidence>
<dbReference type="PRINTS" id="PR00869">
    <property type="entry name" value="DNAPOLX"/>
</dbReference>
<keyword evidence="7" id="KW-0808">Transferase</keyword>
<reference evidence="19" key="1">
    <citation type="submission" date="2022-10" db="EMBL/GenBank/DDBJ databases">
        <title>Culturing micro-colonial fungi from biological soil crusts in the Mojave desert and describing Neophaeococcomyces mojavensis, and introducing the new genera and species Taxawa tesnikishii.</title>
        <authorList>
            <person name="Kurbessoian T."/>
            <person name="Stajich J.E."/>
        </authorList>
    </citation>
    <scope>NUCLEOTIDE SEQUENCE</scope>
    <source>
        <strain evidence="19">TK_41</strain>
    </source>
</reference>
<dbReference type="InterPro" id="IPR043519">
    <property type="entry name" value="NT_sf"/>
</dbReference>
<evidence type="ECO:0000313" key="20">
    <source>
        <dbReference type="Proteomes" id="UP001172673"/>
    </source>
</evidence>
<dbReference type="InterPro" id="IPR001357">
    <property type="entry name" value="BRCT_dom"/>
</dbReference>
<dbReference type="Pfam" id="PF14792">
    <property type="entry name" value="DNA_pol_B_palm"/>
    <property type="match status" value="1"/>
</dbReference>
<organism evidence="19 20">
    <name type="scientific">Cladophialophora chaetospira</name>
    <dbReference type="NCBI Taxonomy" id="386627"/>
    <lineage>
        <taxon>Eukaryota</taxon>
        <taxon>Fungi</taxon>
        <taxon>Dikarya</taxon>
        <taxon>Ascomycota</taxon>
        <taxon>Pezizomycotina</taxon>
        <taxon>Eurotiomycetes</taxon>
        <taxon>Chaetothyriomycetidae</taxon>
        <taxon>Chaetothyriales</taxon>
        <taxon>Herpotrichiellaceae</taxon>
        <taxon>Cladophialophora</taxon>
    </lineage>
</organism>
<feature type="compositionally biased region" description="Basic and acidic residues" evidence="17">
    <location>
        <begin position="1"/>
        <end position="22"/>
    </location>
</feature>
<evidence type="ECO:0000256" key="16">
    <source>
        <dbReference type="ARBA" id="ARBA00049244"/>
    </source>
</evidence>
<evidence type="ECO:0000256" key="15">
    <source>
        <dbReference type="ARBA" id="ARBA00023242"/>
    </source>
</evidence>
<dbReference type="GO" id="GO:0003677">
    <property type="term" value="F:DNA binding"/>
    <property type="evidence" value="ECO:0007669"/>
    <property type="project" value="InterPro"/>
</dbReference>
<dbReference type="Gene3D" id="3.40.50.10190">
    <property type="entry name" value="BRCT domain"/>
    <property type="match status" value="1"/>
</dbReference>
<dbReference type="PRINTS" id="PR00870">
    <property type="entry name" value="DNAPOLXBETA"/>
</dbReference>
<evidence type="ECO:0000256" key="1">
    <source>
        <dbReference type="ARBA" id="ARBA00001936"/>
    </source>
</evidence>
<evidence type="ECO:0000259" key="18">
    <source>
        <dbReference type="PROSITE" id="PS50172"/>
    </source>
</evidence>
<dbReference type="Pfam" id="PF14716">
    <property type="entry name" value="HHH_8"/>
    <property type="match status" value="1"/>
</dbReference>